<organism evidence="1 2">
    <name type="scientific">Schistosoma margrebowiei</name>
    <dbReference type="NCBI Taxonomy" id="48269"/>
    <lineage>
        <taxon>Eukaryota</taxon>
        <taxon>Metazoa</taxon>
        <taxon>Spiralia</taxon>
        <taxon>Lophotrochozoa</taxon>
        <taxon>Platyhelminthes</taxon>
        <taxon>Trematoda</taxon>
        <taxon>Digenea</taxon>
        <taxon>Strigeidida</taxon>
        <taxon>Schistosomatoidea</taxon>
        <taxon>Schistosomatidae</taxon>
        <taxon>Schistosoma</taxon>
    </lineage>
</organism>
<evidence type="ECO:0000313" key="1">
    <source>
        <dbReference type="EMBL" id="VDO51994.1"/>
    </source>
</evidence>
<dbReference type="EMBL" id="UZAI01000378">
    <property type="protein sequence ID" value="VDO51994.1"/>
    <property type="molecule type" value="Genomic_DNA"/>
</dbReference>
<dbReference type="Proteomes" id="UP000277204">
    <property type="component" value="Unassembled WGS sequence"/>
</dbReference>
<gene>
    <name evidence="1" type="ORF">SMRZ_LOCUS1660</name>
</gene>
<sequence>MKTSTSQEKHGIQWTTWMQLNSLSFADDPALLCHTKQQIQVMTVWQQPLQRSFLPTSSSQTTFIKKAVMLSNFR</sequence>
<name>A0A183LCY5_9TREM</name>
<proteinExistence type="predicted"/>
<reference evidence="1 2" key="1">
    <citation type="submission" date="2018-11" db="EMBL/GenBank/DDBJ databases">
        <authorList>
            <consortium name="Pathogen Informatics"/>
        </authorList>
    </citation>
    <scope>NUCLEOTIDE SEQUENCE [LARGE SCALE GENOMIC DNA]</scope>
    <source>
        <strain evidence="1 2">Zambia</strain>
    </source>
</reference>
<accession>A0A183LCY5</accession>
<dbReference type="AlphaFoldDB" id="A0A183LCY5"/>
<evidence type="ECO:0000313" key="2">
    <source>
        <dbReference type="Proteomes" id="UP000277204"/>
    </source>
</evidence>
<keyword evidence="2" id="KW-1185">Reference proteome</keyword>
<protein>
    <submittedName>
        <fullName evidence="1">Uncharacterized protein</fullName>
    </submittedName>
</protein>